<dbReference type="STRING" id="48709.A0A1D2NA44"/>
<dbReference type="PANTHER" id="PTHR47537">
    <property type="entry name" value="CUBILIN"/>
    <property type="match status" value="1"/>
</dbReference>
<comment type="caution">
    <text evidence="2">Lacks conserved residue(s) required for the propagation of feature annotation.</text>
</comment>
<sequence length="104" mass="11869">MWPDKILFTGCPFDEVKVFDGMDPSAPLIGTYCGQQRNLVVFSSAHLMLVTFTTLDRSTESQNRGFKGVWEFSESFVKLGKHLDQSLLLTRVERRVNRRGSNLI</sequence>
<organism evidence="4 5">
    <name type="scientific">Orchesella cincta</name>
    <name type="common">Springtail</name>
    <name type="synonym">Podura cincta</name>
    <dbReference type="NCBI Taxonomy" id="48709"/>
    <lineage>
        <taxon>Eukaryota</taxon>
        <taxon>Metazoa</taxon>
        <taxon>Ecdysozoa</taxon>
        <taxon>Arthropoda</taxon>
        <taxon>Hexapoda</taxon>
        <taxon>Collembola</taxon>
        <taxon>Entomobryomorpha</taxon>
        <taxon>Entomobryoidea</taxon>
        <taxon>Orchesellidae</taxon>
        <taxon>Orchesellinae</taxon>
        <taxon>Orchesella</taxon>
    </lineage>
</organism>
<dbReference type="OrthoDB" id="6022136at2759"/>
<evidence type="ECO:0000313" key="4">
    <source>
        <dbReference type="EMBL" id="ODN01955.1"/>
    </source>
</evidence>
<reference evidence="4 5" key="1">
    <citation type="journal article" date="2016" name="Genome Biol. Evol.">
        <title>Gene Family Evolution Reflects Adaptation to Soil Environmental Stressors in the Genome of the Collembolan Orchesella cincta.</title>
        <authorList>
            <person name="Faddeeva-Vakhrusheva A."/>
            <person name="Derks M.F."/>
            <person name="Anvar S.Y."/>
            <person name="Agamennone V."/>
            <person name="Suring W."/>
            <person name="Smit S."/>
            <person name="van Straalen N.M."/>
            <person name="Roelofs D."/>
        </authorList>
    </citation>
    <scope>NUCLEOTIDE SEQUENCE [LARGE SCALE GENOMIC DNA]</scope>
    <source>
        <tissue evidence="4">Mixed pool</tissue>
    </source>
</reference>
<feature type="domain" description="CUB" evidence="3">
    <location>
        <begin position="1"/>
        <end position="73"/>
    </location>
</feature>
<gene>
    <name evidence="4" type="ORF">Ocin01_04705</name>
</gene>
<dbReference type="Gene3D" id="2.60.120.290">
    <property type="entry name" value="Spermadhesin, CUB domain"/>
    <property type="match status" value="1"/>
</dbReference>
<evidence type="ECO:0000313" key="5">
    <source>
        <dbReference type="Proteomes" id="UP000094527"/>
    </source>
</evidence>
<comment type="caution">
    <text evidence="4">The sequence shown here is derived from an EMBL/GenBank/DDBJ whole genome shotgun (WGS) entry which is preliminary data.</text>
</comment>
<protein>
    <submittedName>
        <fullName evidence="4">Cubilin</fullName>
    </submittedName>
</protein>
<dbReference type="SUPFAM" id="SSF49854">
    <property type="entry name" value="Spermadhesin, CUB domain"/>
    <property type="match status" value="1"/>
</dbReference>
<dbReference type="GO" id="GO:0005886">
    <property type="term" value="C:plasma membrane"/>
    <property type="evidence" value="ECO:0007669"/>
    <property type="project" value="TreeGrafter"/>
</dbReference>
<keyword evidence="5" id="KW-1185">Reference proteome</keyword>
<dbReference type="AlphaFoldDB" id="A0A1D2NA44"/>
<dbReference type="Pfam" id="PF00431">
    <property type="entry name" value="CUB"/>
    <property type="match status" value="1"/>
</dbReference>
<evidence type="ECO:0000256" key="2">
    <source>
        <dbReference type="PROSITE-ProRule" id="PRU00059"/>
    </source>
</evidence>
<dbReference type="InterPro" id="IPR035914">
    <property type="entry name" value="Sperma_CUB_dom_sf"/>
</dbReference>
<dbReference type="PROSITE" id="PS01180">
    <property type="entry name" value="CUB"/>
    <property type="match status" value="1"/>
</dbReference>
<dbReference type="InterPro" id="IPR053207">
    <property type="entry name" value="Non-NMDA_GluR_Accessory"/>
</dbReference>
<evidence type="ECO:0000259" key="3">
    <source>
        <dbReference type="PROSITE" id="PS01180"/>
    </source>
</evidence>
<dbReference type="CDD" id="cd00041">
    <property type="entry name" value="CUB"/>
    <property type="match status" value="1"/>
</dbReference>
<dbReference type="PANTHER" id="PTHR47537:SF6">
    <property type="entry name" value="CUB DOMAIN-CONTAINING PROTEIN"/>
    <property type="match status" value="1"/>
</dbReference>
<keyword evidence="1" id="KW-1015">Disulfide bond</keyword>
<dbReference type="Proteomes" id="UP000094527">
    <property type="component" value="Unassembled WGS sequence"/>
</dbReference>
<proteinExistence type="predicted"/>
<accession>A0A1D2NA44</accession>
<dbReference type="EMBL" id="LJIJ01000132">
    <property type="protein sequence ID" value="ODN01955.1"/>
    <property type="molecule type" value="Genomic_DNA"/>
</dbReference>
<dbReference type="InterPro" id="IPR000859">
    <property type="entry name" value="CUB_dom"/>
</dbReference>
<evidence type="ECO:0000256" key="1">
    <source>
        <dbReference type="ARBA" id="ARBA00023157"/>
    </source>
</evidence>
<name>A0A1D2NA44_ORCCI</name>